<name>A0ABZ1ICA1_9PSEU</name>
<gene>
    <name evidence="2" type="ORF">VSH64_08060</name>
</gene>
<reference evidence="2 3" key="1">
    <citation type="journal article" date="2015" name="Int. J. Syst. Evol. Microbiol.">
        <title>Amycolatopsis rhabdoformis sp. nov., an actinomycete isolated from a tropical forest soil.</title>
        <authorList>
            <person name="Souza W.R."/>
            <person name="Silva R.E."/>
            <person name="Goodfellow M."/>
            <person name="Busarakam K."/>
            <person name="Figueiro F.S."/>
            <person name="Ferreira D."/>
            <person name="Rodrigues-Filho E."/>
            <person name="Moraes L.A.B."/>
            <person name="Zucchi T.D."/>
        </authorList>
    </citation>
    <scope>NUCLEOTIDE SEQUENCE [LARGE SCALE GENOMIC DNA]</scope>
    <source>
        <strain evidence="2 3">NCIMB 14900</strain>
    </source>
</reference>
<dbReference type="SUPFAM" id="SSF53474">
    <property type="entry name" value="alpha/beta-Hydrolases"/>
    <property type="match status" value="1"/>
</dbReference>
<dbReference type="GO" id="GO:0016787">
    <property type="term" value="F:hydrolase activity"/>
    <property type="evidence" value="ECO:0007669"/>
    <property type="project" value="UniProtKB-KW"/>
</dbReference>
<keyword evidence="2" id="KW-0378">Hydrolase</keyword>
<protein>
    <submittedName>
        <fullName evidence="2">Alpha/beta fold hydrolase</fullName>
    </submittedName>
</protein>
<dbReference type="PANTHER" id="PTHR37017:SF11">
    <property type="entry name" value="ESTERASE_LIPASE_THIOESTERASE DOMAIN-CONTAINING PROTEIN"/>
    <property type="match status" value="1"/>
</dbReference>
<dbReference type="InterPro" id="IPR000073">
    <property type="entry name" value="AB_hydrolase_1"/>
</dbReference>
<organism evidence="2 3">
    <name type="scientific">Amycolatopsis rhabdoformis</name>
    <dbReference type="NCBI Taxonomy" id="1448059"/>
    <lineage>
        <taxon>Bacteria</taxon>
        <taxon>Bacillati</taxon>
        <taxon>Actinomycetota</taxon>
        <taxon>Actinomycetes</taxon>
        <taxon>Pseudonocardiales</taxon>
        <taxon>Pseudonocardiaceae</taxon>
        <taxon>Amycolatopsis</taxon>
    </lineage>
</organism>
<dbReference type="InterPro" id="IPR052897">
    <property type="entry name" value="Sec-Metab_Biosynth_Hydrolase"/>
</dbReference>
<proteinExistence type="predicted"/>
<dbReference type="Gene3D" id="3.40.50.1820">
    <property type="entry name" value="alpha/beta hydrolase"/>
    <property type="match status" value="1"/>
</dbReference>
<dbReference type="EMBL" id="CP142149">
    <property type="protein sequence ID" value="WSE32060.1"/>
    <property type="molecule type" value="Genomic_DNA"/>
</dbReference>
<evidence type="ECO:0000259" key="1">
    <source>
        <dbReference type="Pfam" id="PF12697"/>
    </source>
</evidence>
<evidence type="ECO:0000313" key="2">
    <source>
        <dbReference type="EMBL" id="WSE32060.1"/>
    </source>
</evidence>
<dbReference type="Pfam" id="PF12697">
    <property type="entry name" value="Abhydrolase_6"/>
    <property type="match status" value="1"/>
</dbReference>
<dbReference type="PANTHER" id="PTHR37017">
    <property type="entry name" value="AB HYDROLASE-1 DOMAIN-CONTAINING PROTEIN-RELATED"/>
    <property type="match status" value="1"/>
</dbReference>
<sequence length="250" mass="27242">MAETYVLVPGAWHGAWSWRPVAQRLRAAGHSVVALTLPGLADGDDPRRFSLADTVDFVAGFLDTHDLTDVTLVAHSWGGYPVFGAAHRVPQRVRRVVFHSAFVPENGVALVDDVPPGHAELFRQLARDSGDHSVVLPYPVFQSAFAQDTPEPVQKLVYELLVPQPMRYFEEPLHAPAFPTLGLPVSYLAGESDLAMPPGDHAWCPRFPGRLGVEPITVPGDHEAFLTRPDAFVAALLRSHTVDGSARVPI</sequence>
<accession>A0ABZ1ICA1</accession>
<dbReference type="RefSeq" id="WP_326834868.1">
    <property type="nucleotide sequence ID" value="NZ_CP142149.1"/>
</dbReference>
<feature type="domain" description="AB hydrolase-1" evidence="1">
    <location>
        <begin position="6"/>
        <end position="235"/>
    </location>
</feature>
<dbReference type="InterPro" id="IPR029058">
    <property type="entry name" value="AB_hydrolase_fold"/>
</dbReference>
<evidence type="ECO:0000313" key="3">
    <source>
        <dbReference type="Proteomes" id="UP001330812"/>
    </source>
</evidence>
<keyword evidence="3" id="KW-1185">Reference proteome</keyword>
<dbReference type="Proteomes" id="UP001330812">
    <property type="component" value="Chromosome"/>
</dbReference>